<organism evidence="2 3">
    <name type="scientific">Haloarcula saliterrae</name>
    <dbReference type="NCBI Taxonomy" id="2950534"/>
    <lineage>
        <taxon>Archaea</taxon>
        <taxon>Methanobacteriati</taxon>
        <taxon>Methanobacteriota</taxon>
        <taxon>Stenosarchaea group</taxon>
        <taxon>Halobacteria</taxon>
        <taxon>Halobacteriales</taxon>
        <taxon>Haloarculaceae</taxon>
        <taxon>Haloarcula</taxon>
    </lineage>
</organism>
<sequence length="72" mass="7163">MTGSEYGRTELAVDGMVCANCEQLVAAAVVDVPGVSRASADADSGTVVVHADPDAVPVVREAIAATGFGVES</sequence>
<dbReference type="Gene3D" id="3.30.70.100">
    <property type="match status" value="1"/>
</dbReference>
<accession>A0ABU2FEA0</accession>
<gene>
    <name evidence="2" type="ORF">NDI56_14350</name>
</gene>
<reference evidence="2 3" key="1">
    <citation type="submission" date="2022-06" db="EMBL/GenBank/DDBJ databases">
        <title>Haloarcula sp. a new haloarchaeum isolate from saline soil.</title>
        <authorList>
            <person name="Strakova D."/>
            <person name="Galisteo C."/>
            <person name="Sanchez-Porro C."/>
            <person name="Ventosa A."/>
        </authorList>
    </citation>
    <scope>NUCLEOTIDE SEQUENCE [LARGE SCALE GENOMIC DNA]</scope>
    <source>
        <strain evidence="2 3">S1CR25-12</strain>
    </source>
</reference>
<name>A0ABU2FEA0_9EURY</name>
<dbReference type="Pfam" id="PF00403">
    <property type="entry name" value="HMA"/>
    <property type="match status" value="1"/>
</dbReference>
<evidence type="ECO:0000259" key="1">
    <source>
        <dbReference type="PROSITE" id="PS50846"/>
    </source>
</evidence>
<dbReference type="SUPFAM" id="SSF55008">
    <property type="entry name" value="HMA, heavy metal-associated domain"/>
    <property type="match status" value="1"/>
</dbReference>
<keyword evidence="3" id="KW-1185">Reference proteome</keyword>
<evidence type="ECO:0000313" key="2">
    <source>
        <dbReference type="EMBL" id="MDS0260584.1"/>
    </source>
</evidence>
<dbReference type="InterPro" id="IPR006121">
    <property type="entry name" value="HMA_dom"/>
</dbReference>
<dbReference type="RefSeq" id="WP_310920312.1">
    <property type="nucleotide sequence ID" value="NZ_JAMQON010000004.1"/>
</dbReference>
<dbReference type="InterPro" id="IPR036163">
    <property type="entry name" value="HMA_dom_sf"/>
</dbReference>
<dbReference type="PROSITE" id="PS50846">
    <property type="entry name" value="HMA_2"/>
    <property type="match status" value="1"/>
</dbReference>
<comment type="caution">
    <text evidence="2">The sequence shown here is derived from an EMBL/GenBank/DDBJ whole genome shotgun (WGS) entry which is preliminary data.</text>
</comment>
<dbReference type="CDD" id="cd00371">
    <property type="entry name" value="HMA"/>
    <property type="match status" value="1"/>
</dbReference>
<evidence type="ECO:0000313" key="3">
    <source>
        <dbReference type="Proteomes" id="UP001259659"/>
    </source>
</evidence>
<proteinExistence type="predicted"/>
<feature type="domain" description="HMA" evidence="1">
    <location>
        <begin position="7"/>
        <end position="71"/>
    </location>
</feature>
<dbReference type="Proteomes" id="UP001259659">
    <property type="component" value="Unassembled WGS sequence"/>
</dbReference>
<dbReference type="EMBL" id="JAMQON010000004">
    <property type="protein sequence ID" value="MDS0260584.1"/>
    <property type="molecule type" value="Genomic_DNA"/>
</dbReference>
<protein>
    <submittedName>
        <fullName evidence="2">Heavy-metal-associated domain-containing protein</fullName>
    </submittedName>
</protein>